<dbReference type="KEGG" id="aant:HUK68_19345"/>
<dbReference type="EMBL" id="CP054840">
    <property type="protein sequence ID" value="QKV54876.1"/>
    <property type="molecule type" value="Genomic_DNA"/>
</dbReference>
<dbReference type="Pfam" id="PF00563">
    <property type="entry name" value="EAL"/>
    <property type="match status" value="1"/>
</dbReference>
<dbReference type="GO" id="GO:0071111">
    <property type="term" value="F:cyclic-guanylate-specific phosphodiesterase activity"/>
    <property type="evidence" value="ECO:0007669"/>
    <property type="project" value="InterPro"/>
</dbReference>
<accession>A0A6N1XAY6</accession>
<keyword evidence="1" id="KW-0812">Transmembrane</keyword>
<dbReference type="GO" id="GO:0016020">
    <property type="term" value="C:membrane"/>
    <property type="evidence" value="ECO:0007669"/>
    <property type="project" value="InterPro"/>
</dbReference>
<organism evidence="4 5">
    <name type="scientific">Comamonas antarctica</name>
    <dbReference type="NCBI Taxonomy" id="2743470"/>
    <lineage>
        <taxon>Bacteria</taxon>
        <taxon>Pseudomonadati</taxon>
        <taxon>Pseudomonadota</taxon>
        <taxon>Betaproteobacteria</taxon>
        <taxon>Burkholderiales</taxon>
        <taxon>Comamonadaceae</taxon>
        <taxon>Comamonas</taxon>
    </lineage>
</organism>
<dbReference type="AlphaFoldDB" id="A0A6N1XAY6"/>
<dbReference type="GO" id="GO:0007165">
    <property type="term" value="P:signal transduction"/>
    <property type="evidence" value="ECO:0007669"/>
    <property type="project" value="InterPro"/>
</dbReference>
<feature type="transmembrane region" description="Helical" evidence="1">
    <location>
        <begin position="71"/>
        <end position="94"/>
    </location>
</feature>
<dbReference type="Pfam" id="PF00990">
    <property type="entry name" value="GGDEF"/>
    <property type="match status" value="1"/>
</dbReference>
<gene>
    <name evidence="4" type="ORF">HUK68_19345</name>
</gene>
<keyword evidence="5" id="KW-1185">Reference proteome</keyword>
<dbReference type="SMART" id="SM00267">
    <property type="entry name" value="GGDEF"/>
    <property type="match status" value="1"/>
</dbReference>
<evidence type="ECO:0000259" key="3">
    <source>
        <dbReference type="PROSITE" id="PS50885"/>
    </source>
</evidence>
<dbReference type="Gene3D" id="3.20.20.450">
    <property type="entry name" value="EAL domain"/>
    <property type="match status" value="1"/>
</dbReference>
<feature type="transmembrane region" description="Helical" evidence="1">
    <location>
        <begin position="38"/>
        <end position="59"/>
    </location>
</feature>
<dbReference type="SUPFAM" id="SSF141868">
    <property type="entry name" value="EAL domain-like"/>
    <property type="match status" value="1"/>
</dbReference>
<protein>
    <submittedName>
        <fullName evidence="4">EAL domain-containing protein</fullName>
    </submittedName>
</protein>
<dbReference type="SUPFAM" id="SSF55073">
    <property type="entry name" value="Nucleotide cyclase"/>
    <property type="match status" value="1"/>
</dbReference>
<proteinExistence type="predicted"/>
<dbReference type="InterPro" id="IPR035919">
    <property type="entry name" value="EAL_sf"/>
</dbReference>
<feature type="domain" description="EAL" evidence="2">
    <location>
        <begin position="314"/>
        <end position="568"/>
    </location>
</feature>
<evidence type="ECO:0000259" key="2">
    <source>
        <dbReference type="PROSITE" id="PS50883"/>
    </source>
</evidence>
<dbReference type="PROSITE" id="PS50885">
    <property type="entry name" value="HAMP"/>
    <property type="match status" value="1"/>
</dbReference>
<keyword evidence="1" id="KW-1133">Transmembrane helix</keyword>
<dbReference type="InterPro" id="IPR001633">
    <property type="entry name" value="EAL_dom"/>
</dbReference>
<dbReference type="Proteomes" id="UP000509579">
    <property type="component" value="Chromosome"/>
</dbReference>
<dbReference type="InterPro" id="IPR043128">
    <property type="entry name" value="Rev_trsase/Diguanyl_cyclase"/>
</dbReference>
<dbReference type="PANTHER" id="PTHR33121:SF79">
    <property type="entry name" value="CYCLIC DI-GMP PHOSPHODIESTERASE PDED-RELATED"/>
    <property type="match status" value="1"/>
</dbReference>
<dbReference type="Gene3D" id="3.30.70.270">
    <property type="match status" value="1"/>
</dbReference>
<dbReference type="SMART" id="SM00052">
    <property type="entry name" value="EAL"/>
    <property type="match status" value="1"/>
</dbReference>
<reference evidence="4 5" key="1">
    <citation type="submission" date="2020-06" db="EMBL/GenBank/DDBJ databases">
        <title>Acidovorax antarctica sp. nov., isolated from Corinth ice sheet soil, Antarctic Fields Peninsula.</title>
        <authorList>
            <person name="Xu Q."/>
            <person name="Peng F."/>
        </authorList>
    </citation>
    <scope>NUCLEOTIDE SEQUENCE [LARGE SCALE GENOMIC DNA]</scope>
    <source>
        <strain evidence="4 5">16-35-5</strain>
    </source>
</reference>
<evidence type="ECO:0000256" key="1">
    <source>
        <dbReference type="SAM" id="Phobius"/>
    </source>
</evidence>
<dbReference type="RefSeq" id="WP_175505672.1">
    <property type="nucleotide sequence ID" value="NZ_CAURQT010000008.1"/>
</dbReference>
<dbReference type="InterPro" id="IPR000160">
    <property type="entry name" value="GGDEF_dom"/>
</dbReference>
<evidence type="ECO:0000313" key="5">
    <source>
        <dbReference type="Proteomes" id="UP000509579"/>
    </source>
</evidence>
<dbReference type="InterPro" id="IPR003660">
    <property type="entry name" value="HAMP_dom"/>
</dbReference>
<dbReference type="CDD" id="cd01948">
    <property type="entry name" value="EAL"/>
    <property type="match status" value="1"/>
</dbReference>
<feature type="domain" description="HAMP" evidence="3">
    <location>
        <begin position="91"/>
        <end position="143"/>
    </location>
</feature>
<keyword evidence="1" id="KW-0472">Membrane</keyword>
<dbReference type="FunFam" id="3.20.20.450:FF:000001">
    <property type="entry name" value="Cyclic di-GMP phosphodiesterase yahA"/>
    <property type="match status" value="1"/>
</dbReference>
<dbReference type="InterPro" id="IPR029787">
    <property type="entry name" value="Nucleotide_cyclase"/>
</dbReference>
<sequence>MKRTPWPKKAMPAQERLPALGVYAWLARFRHLNYQAKIMLLAFIGSHVPLLALALWFALENTHDWKMLLQVLAVALGATVVGTAATLLALHHLLRPVTATARALRLYREQRLRLRLPTHFTDEAGMLMADAQQALQHLEKTLEVLEFVDEVTGLPNRKRFQAHVQDRIAHGQPFAVAIVRVTNLARIEETIDGERAELAARKLAQRLDMTGHFSEQLSRVGPSKFGCIVHLNGEPDTWAATAARLRVHLKLCTSELPLGALLFQPQLQGGLAVFPDDGMQAEALIDAGIAAASQAQPTQVMLHSVNARRQAIEQLQLEQDLRRALKRGEFMLHYQPVFDLQAGRVTGAEALLRWNHPERGLVPPGAFIDAAESSGLIEPLGLWVIREACRQLGVWSRAGLPRMRMAINVSARQFLDPQLGQHLREAIAASSISADQLEIELTETVAMVDHEHTYRVFSALRSAGVGIAIDDFGTGYASMSYLRKLPFDKLKIDREFVTDVHRSREGQAICGALIELAHGLGLRVLAEGVEQEQEVRYLAEHGCDLFQGYYFARPVPAAQFEHSLAIPQGLLNRPAPPLPARAC</sequence>
<dbReference type="PROSITE" id="PS50883">
    <property type="entry name" value="EAL"/>
    <property type="match status" value="1"/>
</dbReference>
<dbReference type="PANTHER" id="PTHR33121">
    <property type="entry name" value="CYCLIC DI-GMP PHOSPHODIESTERASE PDEF"/>
    <property type="match status" value="1"/>
</dbReference>
<name>A0A6N1XAY6_9BURK</name>
<evidence type="ECO:0000313" key="4">
    <source>
        <dbReference type="EMBL" id="QKV54876.1"/>
    </source>
</evidence>
<dbReference type="InterPro" id="IPR050706">
    <property type="entry name" value="Cyclic-di-GMP_PDE-like"/>
</dbReference>